<dbReference type="AlphaFoldDB" id="A0A3E0L723"/>
<dbReference type="EMBL" id="QQWC01000002">
    <property type="protein sequence ID" value="REJ43206.1"/>
    <property type="molecule type" value="Genomic_DNA"/>
</dbReference>
<protein>
    <submittedName>
        <fullName evidence="1">Uncharacterized protein</fullName>
    </submittedName>
</protein>
<accession>A0A3E0L723</accession>
<reference evidence="1 2" key="1">
    <citation type="submission" date="2017-10" db="EMBL/GenBank/DDBJ databases">
        <title>A large-scale comparative metagenomic study reveals the eutrophication-driven functional interactions in six Microcystis-epibionts communities.</title>
        <authorList>
            <person name="Li Q."/>
            <person name="Lin F."/>
        </authorList>
    </citation>
    <scope>NUCLEOTIDE SEQUENCE [LARGE SCALE GENOMIC DNA]</scope>
    <source>
        <strain evidence="1">TF09</strain>
    </source>
</reference>
<proteinExistence type="predicted"/>
<evidence type="ECO:0000313" key="2">
    <source>
        <dbReference type="Proteomes" id="UP000256873"/>
    </source>
</evidence>
<sequence>MLDSLILKKSSYSSQICGVLSDLECSYLCGLSSRELGTWNPYTRSNTGQSLGCLLRESVSL</sequence>
<evidence type="ECO:0000313" key="1">
    <source>
        <dbReference type="EMBL" id="REJ43206.1"/>
    </source>
</evidence>
<dbReference type="Proteomes" id="UP000256873">
    <property type="component" value="Unassembled WGS sequence"/>
</dbReference>
<organism evidence="1 2">
    <name type="scientific">Microcystis flos-aquae TF09</name>
    <dbReference type="NCBI Taxonomy" id="2060473"/>
    <lineage>
        <taxon>Bacteria</taxon>
        <taxon>Bacillati</taxon>
        <taxon>Cyanobacteriota</taxon>
        <taxon>Cyanophyceae</taxon>
        <taxon>Oscillatoriophycideae</taxon>
        <taxon>Chroococcales</taxon>
        <taxon>Microcystaceae</taxon>
        <taxon>Microcystis</taxon>
    </lineage>
</organism>
<gene>
    <name evidence="1" type="ORF">DWQ54_10085</name>
</gene>
<comment type="caution">
    <text evidence="1">The sequence shown here is derived from an EMBL/GenBank/DDBJ whole genome shotgun (WGS) entry which is preliminary data.</text>
</comment>
<name>A0A3E0L723_9CHRO</name>